<reference evidence="3" key="1">
    <citation type="submission" date="2023-05" db="EMBL/GenBank/DDBJ databases">
        <authorList>
            <person name="Huff M."/>
        </authorList>
    </citation>
    <scope>NUCLEOTIDE SEQUENCE</scope>
</reference>
<dbReference type="Gene3D" id="3.40.50.980">
    <property type="match status" value="1"/>
</dbReference>
<dbReference type="Pfam" id="PF00501">
    <property type="entry name" value="AMP-binding"/>
    <property type="match status" value="1"/>
</dbReference>
<dbReference type="GO" id="GO:0016405">
    <property type="term" value="F:CoA-ligase activity"/>
    <property type="evidence" value="ECO:0007669"/>
    <property type="project" value="TreeGrafter"/>
</dbReference>
<proteinExistence type="predicted"/>
<evidence type="ECO:0000259" key="2">
    <source>
        <dbReference type="Pfam" id="PF00501"/>
    </source>
</evidence>
<keyword evidence="4" id="KW-1185">Reference proteome</keyword>
<keyword evidence="1" id="KW-0436">Ligase</keyword>
<sequence length="190" mass="21333">MHLRTFSLDIFVAEGLKLNPVALTLEAATAGKRRLSTASVRLCLCRRRRTTHYFLHSLPPPLLDQHCLCRSLNHFLSHRRRRVTYTAFLHQVDSLSSSIQPLYPNLSKNDVAFILSPPCLHVPVLYFSLLSLGFTISPANPLSSPDELITRLNSVNRPSPPPPPPTNSLDTSPEFYSMLSCVNNSCAYNY</sequence>
<protein>
    <recommendedName>
        <fullName evidence="2">AMP-dependent synthetase/ligase domain-containing protein</fullName>
    </recommendedName>
</protein>
<dbReference type="EMBL" id="OU503038">
    <property type="protein sequence ID" value="CAI9757354.1"/>
    <property type="molecule type" value="Genomic_DNA"/>
</dbReference>
<evidence type="ECO:0000313" key="3">
    <source>
        <dbReference type="EMBL" id="CAI9757354.1"/>
    </source>
</evidence>
<organism evidence="3 4">
    <name type="scientific">Fraxinus pennsylvanica</name>
    <dbReference type="NCBI Taxonomy" id="56036"/>
    <lineage>
        <taxon>Eukaryota</taxon>
        <taxon>Viridiplantae</taxon>
        <taxon>Streptophyta</taxon>
        <taxon>Embryophyta</taxon>
        <taxon>Tracheophyta</taxon>
        <taxon>Spermatophyta</taxon>
        <taxon>Magnoliopsida</taxon>
        <taxon>eudicotyledons</taxon>
        <taxon>Gunneridae</taxon>
        <taxon>Pentapetalae</taxon>
        <taxon>asterids</taxon>
        <taxon>lamiids</taxon>
        <taxon>Lamiales</taxon>
        <taxon>Oleaceae</taxon>
        <taxon>Oleeae</taxon>
        <taxon>Fraxinus</taxon>
    </lineage>
</organism>
<dbReference type="PANTHER" id="PTHR24096:SF251">
    <property type="entry name" value="4-COUMARATE--COA LIGASE-LIKE 9"/>
    <property type="match status" value="1"/>
</dbReference>
<evidence type="ECO:0000256" key="1">
    <source>
        <dbReference type="ARBA" id="ARBA00022598"/>
    </source>
</evidence>
<name>A0AAD1YV66_9LAMI</name>
<accession>A0AAD1YV66</accession>
<dbReference type="AlphaFoldDB" id="A0AAD1YV66"/>
<dbReference type="PANTHER" id="PTHR24096">
    <property type="entry name" value="LONG-CHAIN-FATTY-ACID--COA LIGASE"/>
    <property type="match status" value="1"/>
</dbReference>
<feature type="domain" description="AMP-dependent synthetase/ligase" evidence="2">
    <location>
        <begin position="78"/>
        <end position="154"/>
    </location>
</feature>
<dbReference type="InterPro" id="IPR000873">
    <property type="entry name" value="AMP-dep_synth/lig_dom"/>
</dbReference>
<dbReference type="Proteomes" id="UP000834106">
    <property type="component" value="Chromosome 3"/>
</dbReference>
<dbReference type="SUPFAM" id="SSF56801">
    <property type="entry name" value="Acetyl-CoA synthetase-like"/>
    <property type="match status" value="1"/>
</dbReference>
<gene>
    <name evidence="3" type="ORF">FPE_LOCUS4784</name>
</gene>
<evidence type="ECO:0000313" key="4">
    <source>
        <dbReference type="Proteomes" id="UP000834106"/>
    </source>
</evidence>